<dbReference type="EMBL" id="CABIJS010000499">
    <property type="protein sequence ID" value="VUZ52512.1"/>
    <property type="molecule type" value="Genomic_DNA"/>
</dbReference>
<accession>A0A564YZ50</accession>
<organism evidence="1 2">
    <name type="scientific">Hymenolepis diminuta</name>
    <name type="common">Rat tapeworm</name>
    <dbReference type="NCBI Taxonomy" id="6216"/>
    <lineage>
        <taxon>Eukaryota</taxon>
        <taxon>Metazoa</taxon>
        <taxon>Spiralia</taxon>
        <taxon>Lophotrochozoa</taxon>
        <taxon>Platyhelminthes</taxon>
        <taxon>Cestoda</taxon>
        <taxon>Eucestoda</taxon>
        <taxon>Cyclophyllidea</taxon>
        <taxon>Hymenolepididae</taxon>
        <taxon>Hymenolepis</taxon>
    </lineage>
</organism>
<keyword evidence="2" id="KW-1185">Reference proteome</keyword>
<name>A0A564YZ50_HYMDI</name>
<dbReference type="AlphaFoldDB" id="A0A564YZ50"/>
<evidence type="ECO:0000313" key="2">
    <source>
        <dbReference type="Proteomes" id="UP000321570"/>
    </source>
</evidence>
<reference evidence="1 2" key="1">
    <citation type="submission" date="2019-07" db="EMBL/GenBank/DDBJ databases">
        <authorList>
            <person name="Jastrzebski P J."/>
            <person name="Paukszto L."/>
            <person name="Jastrzebski P J."/>
        </authorList>
    </citation>
    <scope>NUCLEOTIDE SEQUENCE [LARGE SCALE GENOMIC DNA]</scope>
    <source>
        <strain evidence="1 2">WMS-il1</strain>
    </source>
</reference>
<feature type="non-terminal residue" evidence="1">
    <location>
        <position position="59"/>
    </location>
</feature>
<dbReference type="Proteomes" id="UP000321570">
    <property type="component" value="Unassembled WGS sequence"/>
</dbReference>
<protein>
    <submittedName>
        <fullName evidence="1">Uncharacterized protein</fullName>
    </submittedName>
</protein>
<evidence type="ECO:0000313" key="1">
    <source>
        <dbReference type="EMBL" id="VUZ52512.1"/>
    </source>
</evidence>
<gene>
    <name evidence="1" type="ORF">WMSIL1_LOCUS10942</name>
</gene>
<sequence length="59" mass="6379">MAFLSPFLETQMFATFLDTHLTTLSASQVRRCSKCGLSPSYTNTTMSIQTSPSTALVSA</sequence>
<proteinExistence type="predicted"/>